<keyword evidence="4" id="KW-1185">Reference proteome</keyword>
<feature type="domain" description="DUF7210" evidence="2">
    <location>
        <begin position="2"/>
        <end position="39"/>
    </location>
</feature>
<dbReference type="RefSeq" id="WP_066097682.1">
    <property type="nucleotide sequence ID" value="NZ_CP016027.1"/>
</dbReference>
<dbReference type="EMBL" id="CP016027">
    <property type="protein sequence ID" value="ANJ66060.1"/>
    <property type="molecule type" value="Genomic_DNA"/>
</dbReference>
<feature type="compositionally biased region" description="Polar residues" evidence="1">
    <location>
        <begin position="63"/>
        <end position="80"/>
    </location>
</feature>
<sequence>MKKVKLLKPHTHEGVEYPKDTVLLLSNSDAAWCIPMEIAEEEKSAAPAANEKPADDPAPVPTPSSTANAKSQASNQETKA</sequence>
<accession>A0A191ZDW5</accession>
<evidence type="ECO:0000313" key="3">
    <source>
        <dbReference type="EMBL" id="ANJ66060.1"/>
    </source>
</evidence>
<feature type="region of interest" description="Disordered" evidence="1">
    <location>
        <begin position="42"/>
        <end position="80"/>
    </location>
</feature>
<organism evidence="3 4">
    <name type="scientific">Halothiobacillus diazotrophicus</name>
    <dbReference type="NCBI Taxonomy" id="1860122"/>
    <lineage>
        <taxon>Bacteria</taxon>
        <taxon>Pseudomonadati</taxon>
        <taxon>Pseudomonadota</taxon>
        <taxon>Gammaproteobacteria</taxon>
        <taxon>Chromatiales</taxon>
        <taxon>Halothiobacillaceae</taxon>
        <taxon>Halothiobacillus</taxon>
    </lineage>
</organism>
<name>A0A191ZDW5_9GAMM</name>
<dbReference type="STRING" id="1860122.A9404_00500"/>
<dbReference type="Proteomes" id="UP000078596">
    <property type="component" value="Chromosome"/>
</dbReference>
<dbReference type="InterPro" id="IPR055634">
    <property type="entry name" value="DUF7210"/>
</dbReference>
<evidence type="ECO:0000313" key="4">
    <source>
        <dbReference type="Proteomes" id="UP000078596"/>
    </source>
</evidence>
<dbReference type="Pfam" id="PF23843">
    <property type="entry name" value="DUF7210"/>
    <property type="match status" value="1"/>
</dbReference>
<dbReference type="KEGG" id="haz:A9404_00500"/>
<evidence type="ECO:0000259" key="2">
    <source>
        <dbReference type="Pfam" id="PF23843"/>
    </source>
</evidence>
<reference evidence="3 4" key="1">
    <citation type="submission" date="2016-06" db="EMBL/GenBank/DDBJ databases">
        <title>Insight into the functional genes involving in sulfur oxidation in Pearl River water.</title>
        <authorList>
            <person name="Luo J."/>
            <person name="Tan X."/>
            <person name="Lin W."/>
        </authorList>
    </citation>
    <scope>NUCLEOTIDE SEQUENCE [LARGE SCALE GENOMIC DNA]</scope>
    <source>
        <strain evidence="3 4">LS2</strain>
    </source>
</reference>
<protein>
    <recommendedName>
        <fullName evidence="2">DUF7210 domain-containing protein</fullName>
    </recommendedName>
</protein>
<proteinExistence type="predicted"/>
<dbReference type="AlphaFoldDB" id="A0A191ZDW5"/>
<dbReference type="OrthoDB" id="5678374at2"/>
<gene>
    <name evidence="3" type="ORF">A9404_00500</name>
</gene>
<evidence type="ECO:0000256" key="1">
    <source>
        <dbReference type="SAM" id="MobiDB-lite"/>
    </source>
</evidence>